<dbReference type="PANTHER" id="PTHR31806:SF1">
    <property type="entry name" value="PURINE-CYTOSINE PERMEASE FCY2-RELATED"/>
    <property type="match status" value="1"/>
</dbReference>
<dbReference type="Proteomes" id="UP000001702">
    <property type="component" value="Chromosome"/>
</dbReference>
<evidence type="ECO:0000256" key="6">
    <source>
        <dbReference type="ARBA" id="ARBA00023136"/>
    </source>
</evidence>
<keyword evidence="5 8" id="KW-1133">Transmembrane helix</keyword>
<reference evidence="9 10" key="1">
    <citation type="journal article" date="2010" name="J. Bacteriol.">
        <title>Genome sequence of Pantoea ananatis LMG20103, the causative agent of Eucalyptus blight and dieback.</title>
        <authorList>
            <person name="De Maayer P."/>
            <person name="Chan W.Y."/>
            <person name="Venter S.N."/>
            <person name="Toth I.K."/>
            <person name="Birch P.R."/>
            <person name="Joubert F."/>
            <person name="Coutinho T.A."/>
        </authorList>
    </citation>
    <scope>NUCLEOTIDE SEQUENCE [LARGE SCALE GENOMIC DNA]</scope>
    <source>
        <strain evidence="9 10">LMG 20103</strain>
    </source>
</reference>
<dbReference type="PANTHER" id="PTHR31806">
    <property type="entry name" value="PURINE-CYTOSINE PERMEASE FCY2-RELATED"/>
    <property type="match status" value="1"/>
</dbReference>
<feature type="transmembrane region" description="Helical" evidence="8">
    <location>
        <begin position="112"/>
        <end position="132"/>
    </location>
</feature>
<dbReference type="Gene3D" id="1.10.4160.10">
    <property type="entry name" value="Hydantoin permease"/>
    <property type="match status" value="1"/>
</dbReference>
<dbReference type="STRING" id="706191.PANA_1802"/>
<evidence type="ECO:0000256" key="3">
    <source>
        <dbReference type="ARBA" id="ARBA00022448"/>
    </source>
</evidence>
<sequence>MFVFTPDMLACDARSPVRLACTITFSNDASSCNFSTRVTVSLHVYTCTTVYASIRSTIGLNAPRMLCSSEETMPAESPAADYSGAEKPRLSETRSIDYIPPRERHGQPFSQFTLWFGGNLQITAIVTGALAVVLGGDVVWSLVGLLVGQIIGAGIMSLHAIQGPRLGLPQMITSRMQFGVFGAVIPLVLVCIMYVGFSASGTVLAGQALAKLIHVSNATGMVVFSALIVVIAVLGYRVIHQLGKLASVIGVLAFAYLFITLLSTHDLSAVWQNRHFTLANFLLAVSLSSSWQIAFCPYVSDYSRYLPADVSAKTLFCSVFFGSMTGTQASMTLGVIVAAIAGKAFSGNEVGYIVSLGSSATMAMVIYFAICFGKITFTTLNAYGSFMSLTTIVSGFRQQTSLSRAGRVMFVTSMVTLACVIALLSEPAFLKSFTHFLLFLLAFFVPWSAISLTDFYLITHGKVDIPALSQPDGRYGRWNGAGISVYFLGVLVQLPFIDNPLYHGSLTWIFAGNDISWIIGWIVTALLWLLACRWDRRGKLEASVCPAE</sequence>
<protein>
    <submittedName>
        <fullName evidence="9">Fcy21</fullName>
    </submittedName>
</protein>
<evidence type="ECO:0000256" key="7">
    <source>
        <dbReference type="PIRNR" id="PIRNR002744"/>
    </source>
</evidence>
<keyword evidence="10" id="KW-1185">Reference proteome</keyword>
<dbReference type="PIRSF" id="PIRSF002744">
    <property type="entry name" value="Pur-cyt_permease"/>
    <property type="match status" value="1"/>
</dbReference>
<feature type="transmembrane region" description="Helical" evidence="8">
    <location>
        <begin position="508"/>
        <end position="530"/>
    </location>
</feature>
<dbReference type="InterPro" id="IPR001248">
    <property type="entry name" value="Pur-cyt_permease"/>
</dbReference>
<keyword evidence="3 7" id="KW-0813">Transport</keyword>
<feature type="transmembrane region" description="Helical" evidence="8">
    <location>
        <begin position="217"/>
        <end position="238"/>
    </location>
</feature>
<organism evidence="9 10">
    <name type="scientific">Pantoea ananatis (strain LMG 20103)</name>
    <dbReference type="NCBI Taxonomy" id="706191"/>
    <lineage>
        <taxon>Bacteria</taxon>
        <taxon>Pseudomonadati</taxon>
        <taxon>Pseudomonadota</taxon>
        <taxon>Gammaproteobacteria</taxon>
        <taxon>Enterobacterales</taxon>
        <taxon>Erwiniaceae</taxon>
        <taxon>Pantoea</taxon>
    </lineage>
</organism>
<evidence type="ECO:0000256" key="1">
    <source>
        <dbReference type="ARBA" id="ARBA00004141"/>
    </source>
</evidence>
<dbReference type="KEGG" id="pam:PANA_1802"/>
<accession>D4GE62</accession>
<feature type="transmembrane region" description="Helical" evidence="8">
    <location>
        <begin position="478"/>
        <end position="496"/>
    </location>
</feature>
<feature type="transmembrane region" description="Helical" evidence="8">
    <location>
        <begin position="361"/>
        <end position="384"/>
    </location>
</feature>
<feature type="transmembrane region" description="Helical" evidence="8">
    <location>
        <begin position="178"/>
        <end position="197"/>
    </location>
</feature>
<proteinExistence type="inferred from homology"/>
<evidence type="ECO:0000313" key="9">
    <source>
        <dbReference type="EMBL" id="ADD76969.1"/>
    </source>
</evidence>
<gene>
    <name evidence="9" type="primary">fcy21</name>
    <name evidence="9" type="ordered locus">PANA_1802</name>
</gene>
<keyword evidence="6 7" id="KW-0472">Membrane</keyword>
<dbReference type="eggNOG" id="COG1457">
    <property type="taxonomic scope" value="Bacteria"/>
</dbReference>
<feature type="transmembrane region" description="Helical" evidence="8">
    <location>
        <begin position="405"/>
        <end position="424"/>
    </location>
</feature>
<feature type="transmembrane region" description="Helical" evidence="8">
    <location>
        <begin position="276"/>
        <end position="295"/>
    </location>
</feature>
<dbReference type="GO" id="GO:0005886">
    <property type="term" value="C:plasma membrane"/>
    <property type="evidence" value="ECO:0007669"/>
    <property type="project" value="TreeGrafter"/>
</dbReference>
<dbReference type="AlphaFoldDB" id="D4GE62"/>
<dbReference type="EMBL" id="CP001875">
    <property type="protein sequence ID" value="ADD76969.1"/>
    <property type="molecule type" value="Genomic_DNA"/>
</dbReference>
<evidence type="ECO:0000256" key="8">
    <source>
        <dbReference type="SAM" id="Phobius"/>
    </source>
</evidence>
<feature type="transmembrane region" description="Helical" evidence="8">
    <location>
        <begin position="138"/>
        <end position="158"/>
    </location>
</feature>
<name>D4GE62_PANAM</name>
<comment type="subcellular location">
    <subcellularLocation>
        <location evidence="1">Membrane</location>
        <topology evidence="1">Multi-pass membrane protein</topology>
    </subcellularLocation>
</comment>
<keyword evidence="4 8" id="KW-0812">Transmembrane</keyword>
<dbReference type="CDD" id="cd11484">
    <property type="entry name" value="SLC-NCS1sbd_CobB-like"/>
    <property type="match status" value="1"/>
</dbReference>
<feature type="transmembrane region" description="Helical" evidence="8">
    <location>
        <begin position="315"/>
        <end position="341"/>
    </location>
</feature>
<evidence type="ECO:0000256" key="4">
    <source>
        <dbReference type="ARBA" id="ARBA00022692"/>
    </source>
</evidence>
<dbReference type="GO" id="GO:0022857">
    <property type="term" value="F:transmembrane transporter activity"/>
    <property type="evidence" value="ECO:0007669"/>
    <property type="project" value="InterPro"/>
</dbReference>
<feature type="transmembrane region" description="Helical" evidence="8">
    <location>
        <begin position="436"/>
        <end position="457"/>
    </location>
</feature>
<evidence type="ECO:0000313" key="10">
    <source>
        <dbReference type="Proteomes" id="UP000001702"/>
    </source>
</evidence>
<feature type="transmembrane region" description="Helical" evidence="8">
    <location>
        <begin position="245"/>
        <end position="264"/>
    </location>
</feature>
<evidence type="ECO:0000256" key="5">
    <source>
        <dbReference type="ARBA" id="ARBA00022989"/>
    </source>
</evidence>
<dbReference type="Pfam" id="PF02133">
    <property type="entry name" value="Transp_cyt_pur"/>
    <property type="match status" value="1"/>
</dbReference>
<dbReference type="InterPro" id="IPR026030">
    <property type="entry name" value="Pur-cyt_permease_Fcy2/21/22"/>
</dbReference>
<comment type="similarity">
    <text evidence="2 7">Belongs to the purine-cytosine permease (2.A.39) family.</text>
</comment>
<evidence type="ECO:0000256" key="2">
    <source>
        <dbReference type="ARBA" id="ARBA00008974"/>
    </source>
</evidence>
<dbReference type="HOGENOM" id="CLU_026016_3_0_6"/>